<dbReference type="GO" id="GO:0005524">
    <property type="term" value="F:ATP binding"/>
    <property type="evidence" value="ECO:0007669"/>
    <property type="project" value="UniProtKB-UniRule"/>
</dbReference>
<dbReference type="NCBIfam" id="TIGR00211">
    <property type="entry name" value="glyS"/>
    <property type="match status" value="1"/>
</dbReference>
<evidence type="ECO:0000256" key="3">
    <source>
        <dbReference type="ARBA" id="ARBA00022490"/>
    </source>
</evidence>
<dbReference type="GO" id="GO:0006426">
    <property type="term" value="P:glycyl-tRNA aminoacylation"/>
    <property type="evidence" value="ECO:0007669"/>
    <property type="project" value="UniProtKB-UniRule"/>
</dbReference>
<dbReference type="PRINTS" id="PR01044">
    <property type="entry name" value="TRNASYNTHGA"/>
</dbReference>
<dbReference type="EMBL" id="BEHY01000045">
    <property type="protein sequence ID" value="GBD09480.1"/>
    <property type="molecule type" value="Genomic_DNA"/>
</dbReference>
<dbReference type="GO" id="GO:0005829">
    <property type="term" value="C:cytosol"/>
    <property type="evidence" value="ECO:0007669"/>
    <property type="project" value="TreeGrafter"/>
</dbReference>
<dbReference type="SUPFAM" id="SSF55681">
    <property type="entry name" value="Class II aaRS and biotin synthetases"/>
    <property type="match status" value="1"/>
</dbReference>
<keyword evidence="8 11" id="KW-0030">Aminoacyl-tRNA synthetase</keyword>
<dbReference type="InterPro" id="IPR002310">
    <property type="entry name" value="Gly-tRNA_ligase_asu"/>
</dbReference>
<evidence type="ECO:0000313" key="13">
    <source>
        <dbReference type="EMBL" id="GBD09480.1"/>
    </source>
</evidence>
<keyword evidence="3 11" id="KW-0963">Cytoplasm</keyword>
<dbReference type="HAMAP" id="MF_00255">
    <property type="entry name" value="Gly_tRNA_synth_beta"/>
    <property type="match status" value="1"/>
</dbReference>
<dbReference type="GO" id="GO:0004820">
    <property type="term" value="F:glycine-tRNA ligase activity"/>
    <property type="evidence" value="ECO:0007669"/>
    <property type="project" value="UniProtKB-UniRule"/>
</dbReference>
<dbReference type="Gene3D" id="1.20.58.180">
    <property type="entry name" value="Class II aaRS and biotin synthetases, domain 2"/>
    <property type="match status" value="1"/>
</dbReference>
<comment type="subunit">
    <text evidence="11">Tetramer of two alpha and two beta subunits.</text>
</comment>
<evidence type="ECO:0000256" key="5">
    <source>
        <dbReference type="ARBA" id="ARBA00022741"/>
    </source>
</evidence>
<protein>
    <recommendedName>
        <fullName evidence="10 11">Multifunctional fusion protein</fullName>
    </recommendedName>
    <domain>
        <recommendedName>
            <fullName evidence="11">Glycine--tRNA ligase beta subunit</fullName>
            <ecNumber evidence="11">6.1.1.14</ecNumber>
        </recommendedName>
        <alternativeName>
            <fullName evidence="11">Glycyl-tRNA synthetase beta subunit</fullName>
            <shortName evidence="11">GlyRS</shortName>
        </alternativeName>
    </domain>
    <domain>
        <recommendedName>
            <fullName evidence="10">Glycine--tRNA ligase alpha subunit</fullName>
        </recommendedName>
        <alternativeName>
            <fullName evidence="10">Glycyl-tRNA synthetase alpha subunit</fullName>
        </alternativeName>
    </domain>
</protein>
<dbReference type="InterPro" id="IPR015944">
    <property type="entry name" value="Gly-tRNA-synth_bsu"/>
</dbReference>
<dbReference type="Pfam" id="PF02091">
    <property type="entry name" value="tRNA-synt_2e"/>
    <property type="match status" value="1"/>
</dbReference>
<dbReference type="Gene3D" id="3.30.930.10">
    <property type="entry name" value="Bira Bifunctional Protein, Domain 2"/>
    <property type="match status" value="1"/>
</dbReference>
<dbReference type="PANTHER" id="PTHR30075">
    <property type="entry name" value="GLYCYL-TRNA SYNTHETASE"/>
    <property type="match status" value="1"/>
</dbReference>
<dbReference type="PANTHER" id="PTHR30075:SF2">
    <property type="entry name" value="GLYCINE--TRNA LIGASE, CHLOROPLASTIC_MITOCHONDRIAL 2"/>
    <property type="match status" value="1"/>
</dbReference>
<name>A0A2H5Y7Q9_9CHLR</name>
<evidence type="ECO:0000256" key="2">
    <source>
        <dbReference type="ARBA" id="ARBA00008226"/>
    </source>
</evidence>
<dbReference type="InterPro" id="IPR008909">
    <property type="entry name" value="DALR_anticod-bd"/>
</dbReference>
<evidence type="ECO:0000256" key="9">
    <source>
        <dbReference type="ARBA" id="ARBA00047937"/>
    </source>
</evidence>
<dbReference type="NCBIfam" id="TIGR00388">
    <property type="entry name" value="glyQ"/>
    <property type="match status" value="1"/>
</dbReference>
<dbReference type="AlphaFoldDB" id="A0A2H5Y7Q9"/>
<dbReference type="InterPro" id="IPR045864">
    <property type="entry name" value="aa-tRNA-synth_II/BPL/LPL"/>
</dbReference>
<dbReference type="Proteomes" id="UP000236642">
    <property type="component" value="Unassembled WGS sequence"/>
</dbReference>
<dbReference type="NCBIfam" id="NF006827">
    <property type="entry name" value="PRK09348.1"/>
    <property type="match status" value="1"/>
</dbReference>
<evidence type="ECO:0000256" key="10">
    <source>
        <dbReference type="HAMAP-Rule" id="MF_00254"/>
    </source>
</evidence>
<evidence type="ECO:0000256" key="7">
    <source>
        <dbReference type="ARBA" id="ARBA00022917"/>
    </source>
</evidence>
<evidence type="ECO:0000256" key="11">
    <source>
        <dbReference type="HAMAP-Rule" id="MF_00255"/>
    </source>
</evidence>
<sequence length="1003" mass="112481">MAPRRPLSFQEIILRLQEFWAEQGCLIWQPYSEKVGAGTMNPATVLRVLGPEPWRVAYVEPSYRPADGRYAENPNRMQLHHQFQVILKPDPGNPQELYLESLRALGIDFRRHDIRFVEDNWESPALGAWGLGWEVWLDGMEITQFTYFQQAGGLPLDPVAVEITYGLERIALYLQGVPSVWDLDWDGTHTYGEILKPSEIEHCVYNFELADIERLRELYQHYEAEARACIAHGLVIPAHDYILRCSHTFNLLDARGAIGVTERARYFARMRDLARQVALLYLQQRERLGYPFLRKTPPTPAPAPTPALPIVETTEDLLLEIGTEELPARDLEAALAQLSENAPAMFAESRLEYESMEIHGTPRRLVLYVHRLQPRTRPVETWVKGPPAHVAFDAEGRPTPAALGFARSQGVPVEALAVRELPEGRYVGVVRRTEGQPTPAVLAELLPRLIASLKFEMSMRWNGSGVAFSRPIRWLVALYGREVIPFTYAGISSGRETRGPRPRGSPVIRLERATDYFPAMRRARILISPEERRARIRKDLERLAAEVGGTVPEDPELLAEVGNLVETPTVLRGHFDEEALRLPEEVLITVMRKHQRYFPVMGPDGRLLPYFLAVRNGGRRGLELVRQGNEAVLRARFADAAYFYEHDTRQPLEAFLPRLATLTFQEQLGSMLDKTRRLEALAPSIGALLGLNEEEMRALARAAHLCKADLATQMVIEFTELQGVMGREYARRGGEPEAVAVAIFEHYLPRFAGDALPQTRPGIALGIADRLDSLVGLFAVGLAPSGSADPYGLRRAASGLVQILTAHRLRFPLSQAMAAAAAVQPVPVSPEVLEDARSFVIGRQRVALQEAGYRYDVIEAVLAARGDDPAWAAETTAGLQRAVQRADWPRLLAAYSRCVRILRKAESEGSLPASEVDPASFREEAEQRLWEAVQAARRQIRSESPVEDLIAALEVLAPVIDRFFEDVLVMHEEETLRRNRLALLRTVADLTTGIADLSRLEGF</sequence>
<comment type="subcellular location">
    <subcellularLocation>
        <location evidence="1 11">Cytoplasm</location>
    </subcellularLocation>
</comment>
<dbReference type="Pfam" id="PF05746">
    <property type="entry name" value="DALR_1"/>
    <property type="match status" value="1"/>
</dbReference>
<proteinExistence type="inferred from homology"/>
<keyword evidence="5 11" id="KW-0547">Nucleotide-binding</keyword>
<keyword evidence="4 11" id="KW-0436">Ligase</keyword>
<keyword evidence="7 11" id="KW-0648">Protein biosynthesis</keyword>
<dbReference type="FunFam" id="3.30.930.10:FF:000006">
    <property type="entry name" value="Glycine--tRNA ligase alpha subunit"/>
    <property type="match status" value="1"/>
</dbReference>
<evidence type="ECO:0000256" key="4">
    <source>
        <dbReference type="ARBA" id="ARBA00022598"/>
    </source>
</evidence>
<dbReference type="InterPro" id="IPR006194">
    <property type="entry name" value="Gly-tRNA-synth_heterodimer"/>
</dbReference>
<dbReference type="HAMAP" id="MF_00254">
    <property type="entry name" value="Gly_tRNA_synth_alpha"/>
    <property type="match status" value="1"/>
</dbReference>
<gene>
    <name evidence="10 13" type="primary">glyQ</name>
    <name evidence="11" type="synonym">glyS</name>
    <name evidence="13" type="ORF">HRbin22_01734</name>
</gene>
<dbReference type="InterPro" id="IPR009080">
    <property type="entry name" value="tRNAsynth_Ia_anticodon-bd"/>
</dbReference>
<evidence type="ECO:0000256" key="1">
    <source>
        <dbReference type="ARBA" id="ARBA00004496"/>
    </source>
</evidence>
<dbReference type="PROSITE" id="PS50861">
    <property type="entry name" value="AA_TRNA_LIGASE_II_GLYAB"/>
    <property type="match status" value="2"/>
</dbReference>
<dbReference type="Gene3D" id="1.10.730.10">
    <property type="entry name" value="Isoleucyl-tRNA Synthetase, Domain 1"/>
    <property type="match status" value="1"/>
</dbReference>
<dbReference type="SUPFAM" id="SSF47323">
    <property type="entry name" value="Anticodon-binding domain of a subclass of class I aminoacyl-tRNA synthetases"/>
    <property type="match status" value="1"/>
</dbReference>
<evidence type="ECO:0000259" key="12">
    <source>
        <dbReference type="Pfam" id="PF05746"/>
    </source>
</evidence>
<comment type="caution">
    <text evidence="13">The sequence shown here is derived from an EMBL/GenBank/DDBJ whole genome shotgun (WGS) entry which is preliminary data.</text>
</comment>
<comment type="similarity">
    <text evidence="2 11">Belongs to the class-II aminoacyl-tRNA synthetase family.</text>
</comment>
<feature type="domain" description="DALR anticodon binding" evidence="12">
    <location>
        <begin position="892"/>
        <end position="989"/>
    </location>
</feature>
<organism evidence="13 14">
    <name type="scientific">Candidatus Thermoflexus japonica</name>
    <dbReference type="NCBI Taxonomy" id="2035417"/>
    <lineage>
        <taxon>Bacteria</taxon>
        <taxon>Bacillati</taxon>
        <taxon>Chloroflexota</taxon>
        <taxon>Thermoflexia</taxon>
        <taxon>Thermoflexales</taxon>
        <taxon>Thermoflexaceae</taxon>
        <taxon>Thermoflexus</taxon>
    </lineage>
</organism>
<dbReference type="CDD" id="cd00733">
    <property type="entry name" value="GlyRS_alpha_core"/>
    <property type="match status" value="1"/>
</dbReference>
<dbReference type="Pfam" id="PF02092">
    <property type="entry name" value="tRNA_synt_2f"/>
    <property type="match status" value="1"/>
</dbReference>
<keyword evidence="6 11" id="KW-0067">ATP-binding</keyword>
<dbReference type="EC" id="6.1.1.14" evidence="11"/>
<reference evidence="14" key="1">
    <citation type="submission" date="2017-09" db="EMBL/GenBank/DDBJ databases">
        <title>Metaegenomics of thermophilic ammonia-oxidizing enrichment culture.</title>
        <authorList>
            <person name="Kato S."/>
            <person name="Suzuki K."/>
        </authorList>
    </citation>
    <scope>NUCLEOTIDE SEQUENCE [LARGE SCALE GENOMIC DNA]</scope>
</reference>
<accession>A0A2H5Y7Q9</accession>
<dbReference type="GO" id="GO:0006420">
    <property type="term" value="P:arginyl-tRNA aminoacylation"/>
    <property type="evidence" value="ECO:0007669"/>
    <property type="project" value="InterPro"/>
</dbReference>
<comment type="catalytic activity">
    <reaction evidence="9 11">
        <text>tRNA(Gly) + glycine + ATP = glycyl-tRNA(Gly) + AMP + diphosphate</text>
        <dbReference type="Rhea" id="RHEA:16013"/>
        <dbReference type="Rhea" id="RHEA-COMP:9664"/>
        <dbReference type="Rhea" id="RHEA-COMP:9683"/>
        <dbReference type="ChEBI" id="CHEBI:30616"/>
        <dbReference type="ChEBI" id="CHEBI:33019"/>
        <dbReference type="ChEBI" id="CHEBI:57305"/>
        <dbReference type="ChEBI" id="CHEBI:78442"/>
        <dbReference type="ChEBI" id="CHEBI:78522"/>
        <dbReference type="ChEBI" id="CHEBI:456215"/>
        <dbReference type="EC" id="6.1.1.14"/>
    </reaction>
</comment>
<dbReference type="SUPFAM" id="SSF109604">
    <property type="entry name" value="HD-domain/PDEase-like"/>
    <property type="match status" value="1"/>
</dbReference>
<evidence type="ECO:0000313" key="14">
    <source>
        <dbReference type="Proteomes" id="UP000236642"/>
    </source>
</evidence>
<dbReference type="GO" id="GO:0004814">
    <property type="term" value="F:arginine-tRNA ligase activity"/>
    <property type="evidence" value="ECO:0007669"/>
    <property type="project" value="InterPro"/>
</dbReference>
<evidence type="ECO:0000256" key="6">
    <source>
        <dbReference type="ARBA" id="ARBA00022840"/>
    </source>
</evidence>
<evidence type="ECO:0000256" key="8">
    <source>
        <dbReference type="ARBA" id="ARBA00023146"/>
    </source>
</evidence>